<protein>
    <submittedName>
        <fullName evidence="2">Uncharacterized protein</fullName>
    </submittedName>
</protein>
<dbReference type="EMBL" id="JAOCJW010000013">
    <property type="protein sequence ID" value="MDH2005513.1"/>
    <property type="molecule type" value="Genomic_DNA"/>
</dbReference>
<organism evidence="2 4">
    <name type="scientific">Comamonas aquatica</name>
    <dbReference type="NCBI Taxonomy" id="225991"/>
    <lineage>
        <taxon>Bacteria</taxon>
        <taxon>Pseudomonadati</taxon>
        <taxon>Pseudomonadota</taxon>
        <taxon>Betaproteobacteria</taxon>
        <taxon>Burkholderiales</taxon>
        <taxon>Comamonadaceae</taxon>
        <taxon>Comamonas</taxon>
    </lineage>
</organism>
<dbReference type="EMBL" id="JAODZU010000004">
    <property type="protein sequence ID" value="MDH0362529.1"/>
    <property type="molecule type" value="Genomic_DNA"/>
</dbReference>
<dbReference type="Proteomes" id="UP001158297">
    <property type="component" value="Unassembled WGS sequence"/>
</dbReference>
<accession>A0AA42HQ21</accession>
<sequence>MGNLPGKSSIEPLEGWEPNSAYGFQQLDASPWGRLVRLEVVATWLGQRLPRNSVVYAIGSALVANDGDAAGWLWVLNAHDFPTPLMRAGVLNRDAVDFWQFLNDLEFDSTPEDVARAIADEFDDVWPGLADPATDTQWAMQRAIAENRRLQSIQTAQPARKELYRRDTSFDSDSRRYAMQRLGKLALPVPKAHELWGWGRVVAVVAQPDTVAETTPAPAIETQDVTDWPSLVRYRLQFASLAAQKRQGWLPGHVEILAARLHEDHQARGRGALDRLAGELGLTRSTVGELLKKRGFNQATGEKQQAPATPWSGAGGRGGKAA</sequence>
<feature type="compositionally biased region" description="Gly residues" evidence="1">
    <location>
        <begin position="313"/>
        <end position="322"/>
    </location>
</feature>
<gene>
    <name evidence="3" type="ORF">N5J23_08135</name>
    <name evidence="2" type="ORF">N7330_05580</name>
</gene>
<evidence type="ECO:0000313" key="4">
    <source>
        <dbReference type="Proteomes" id="UP001158297"/>
    </source>
</evidence>
<feature type="compositionally biased region" description="Polar residues" evidence="1">
    <location>
        <begin position="297"/>
        <end position="307"/>
    </location>
</feature>
<evidence type="ECO:0000313" key="3">
    <source>
        <dbReference type="EMBL" id="MDH2005513.1"/>
    </source>
</evidence>
<evidence type="ECO:0000256" key="1">
    <source>
        <dbReference type="SAM" id="MobiDB-lite"/>
    </source>
</evidence>
<dbReference type="Proteomes" id="UP001161294">
    <property type="component" value="Unassembled WGS sequence"/>
</dbReference>
<name>A0AA42HQ21_9BURK</name>
<feature type="region of interest" description="Disordered" evidence="1">
    <location>
        <begin position="296"/>
        <end position="322"/>
    </location>
</feature>
<comment type="caution">
    <text evidence="2">The sequence shown here is derived from an EMBL/GenBank/DDBJ whole genome shotgun (WGS) entry which is preliminary data.</text>
</comment>
<reference evidence="2" key="1">
    <citation type="submission" date="2022-09" db="EMBL/GenBank/DDBJ databases">
        <title>Intensive care unit water sources are persistently colonized with multi-drug resistant bacteria and are the site of extensive horizontal gene transfer of antibiotic resistance genes.</title>
        <authorList>
            <person name="Diorio-Toth L."/>
        </authorList>
    </citation>
    <scope>NUCLEOTIDE SEQUENCE</scope>
    <source>
        <strain evidence="3">GD03686</strain>
        <strain evidence="2">GD04130</strain>
    </source>
</reference>
<dbReference type="RefSeq" id="WP_279859824.1">
    <property type="nucleotide sequence ID" value="NZ_JAOCJW010000013.1"/>
</dbReference>
<evidence type="ECO:0000313" key="2">
    <source>
        <dbReference type="EMBL" id="MDH0362529.1"/>
    </source>
</evidence>
<dbReference type="AlphaFoldDB" id="A0AA42HQ21"/>
<proteinExistence type="predicted"/>